<keyword evidence="4" id="KW-0255">Endonuclease</keyword>
<evidence type="ECO:0000256" key="9">
    <source>
        <dbReference type="ARBA" id="ARBA00023242"/>
    </source>
</evidence>
<keyword evidence="3" id="KW-0540">Nuclease</keyword>
<feature type="region of interest" description="Disordered" evidence="10">
    <location>
        <begin position="431"/>
        <end position="462"/>
    </location>
</feature>
<evidence type="ECO:0000259" key="11">
    <source>
        <dbReference type="SMART" id="SM00891"/>
    </source>
</evidence>
<dbReference type="GO" id="GO:0000724">
    <property type="term" value="P:double-strand break repair via homologous recombination"/>
    <property type="evidence" value="ECO:0007669"/>
    <property type="project" value="TreeGrafter"/>
</dbReference>
<evidence type="ECO:0000256" key="4">
    <source>
        <dbReference type="ARBA" id="ARBA00022759"/>
    </source>
</evidence>
<keyword evidence="5" id="KW-0227">DNA damage</keyword>
<feature type="region of interest" description="Disordered" evidence="10">
    <location>
        <begin position="508"/>
        <end position="549"/>
    </location>
</feature>
<evidence type="ECO:0000313" key="12">
    <source>
        <dbReference type="EMBL" id="CAK0784768.1"/>
    </source>
</evidence>
<organism evidence="12 13">
    <name type="scientific">Coccomyxa viridis</name>
    <dbReference type="NCBI Taxonomy" id="1274662"/>
    <lineage>
        <taxon>Eukaryota</taxon>
        <taxon>Viridiplantae</taxon>
        <taxon>Chlorophyta</taxon>
        <taxon>core chlorophytes</taxon>
        <taxon>Trebouxiophyceae</taxon>
        <taxon>Trebouxiophyceae incertae sedis</taxon>
        <taxon>Coccomyxaceae</taxon>
        <taxon>Coccomyxa</taxon>
    </lineage>
</organism>
<dbReference type="GO" id="GO:0000712">
    <property type="term" value="P:resolution of meiotic recombination intermediates"/>
    <property type="evidence" value="ECO:0007669"/>
    <property type="project" value="TreeGrafter"/>
</dbReference>
<dbReference type="Gene3D" id="1.10.150.20">
    <property type="entry name" value="5' to 3' exonuclease, C-terminal subdomain"/>
    <property type="match status" value="1"/>
</dbReference>
<sequence length="1038" mass="114255">MEADVEDLQKQLMATLLPFQKRIVEELLQEDGLTILANGLTWQKVFAVLLRLQIERRKDPTQRGVLLVLGCRDWQRTTLKDELARLDPSLLPREAEDVVQVANGAAEGSGLGLEPAMPLEVTNETPAAARVQLYQTQSCVFITTRILVVDFLVHRLQPSQVAGLLVLNAHNVTDTSGDGFAVRLFRRGNQRGFIRALSDQPSFFAAGFNKIEKVMKALFVRKLYLWPRFEAHVKDALNDLPIEVVELAQEMTPAMITIYDAIVDLMDACIKELKRANKIDTSEMTLEECLFRSFDDMVRRQLDPVWHTITPKTKQIVSDLKTLRTLAEYLLILDPVTFLGYLENLRAAESINSIWLFHDAAHTIFEQAKKRVFEIQQARTGAPKIGKRKRELREDIAMASRSNEAVEVVPNLEPLPKWALVQNILEEVQNEHRKSADSSPVIKLDSDDEAAQQPGSASASRKTRVLIVAQHESTCQQVQQCMQAGASALLQKLFKDYLLMRLDTRQRARGKARNAPANGSTTELPAPSGGRGGAGGRGDAKGGRGAGRADRLDALRAQRLRSNPKEEQALLDSAKALTAASKLSNGNVSASALEGAAEGTGEAAPDQAAGTPAQGSTGGKGRGRGRGRARVHKQPGAESSEAAKSEDMANGASSAGAAEHAPSGGSSLLEAVSFHALESRNDGALWDCSPGCVIMYDSDVAFVRQLEVYAASKKGERLRIYNLRYENSFEQDKYAAGLRREQSIFEELIRAKGHMVLPDLHQDLALLTMPQPEGNLQPGVEENIPGVIPVTNTITRHGGMMHPAKRDKRRIVVDMREFMSPLPCVLHQQTMDVVPVTLEVGDYILSPEMCVERKSLSDLRQSFLSGRLYNQAEAMTKHYKTPILLIEFDRERAFALHSTAELGSDINMHTLGSKLTLLALHFPRLRVIWSRSLHATADIFRALKANQDDPDPVEAQAVGVPLEADGSAAETIVNTSAIDVLRRLPGVTEGNYRPLMQAAGSLAELAKIPLEQLVKIMGSVNLGRKLREWLDAVTPIAR</sequence>
<gene>
    <name evidence="12" type="ORF">CVIRNUC_007972</name>
</gene>
<dbReference type="InterPro" id="IPR010994">
    <property type="entry name" value="RuvA_2-like"/>
</dbReference>
<dbReference type="PANTHER" id="PTHR10150:SF0">
    <property type="entry name" value="DNA REPAIR ENDONUCLEASE XPF"/>
    <property type="match status" value="1"/>
</dbReference>
<evidence type="ECO:0000256" key="6">
    <source>
        <dbReference type="ARBA" id="ARBA00022801"/>
    </source>
</evidence>
<evidence type="ECO:0000256" key="7">
    <source>
        <dbReference type="ARBA" id="ARBA00023125"/>
    </source>
</evidence>
<keyword evidence="8" id="KW-0234">DNA repair</keyword>
<dbReference type="EMBL" id="CAUYUE010000011">
    <property type="protein sequence ID" value="CAK0784768.1"/>
    <property type="molecule type" value="Genomic_DNA"/>
</dbReference>
<dbReference type="InterPro" id="IPR047520">
    <property type="entry name" value="XPF_nuclease"/>
</dbReference>
<feature type="compositionally biased region" description="Low complexity" evidence="10">
    <location>
        <begin position="593"/>
        <end position="604"/>
    </location>
</feature>
<dbReference type="FunFam" id="3.40.50.10130:FF:000002">
    <property type="entry name" value="DNA repair endonuclease XPF"/>
    <property type="match status" value="1"/>
</dbReference>
<dbReference type="Proteomes" id="UP001314263">
    <property type="component" value="Unassembled WGS sequence"/>
</dbReference>
<dbReference type="AlphaFoldDB" id="A0AAV1IFU5"/>
<dbReference type="GO" id="GO:1901255">
    <property type="term" value="P:nucleotide-excision repair involved in interstrand cross-link repair"/>
    <property type="evidence" value="ECO:0007669"/>
    <property type="project" value="TreeGrafter"/>
</dbReference>
<keyword evidence="6" id="KW-0378">Hydrolase</keyword>
<dbReference type="GO" id="GO:0000110">
    <property type="term" value="C:nucleotide-excision repair factor 1 complex"/>
    <property type="evidence" value="ECO:0007669"/>
    <property type="project" value="TreeGrafter"/>
</dbReference>
<dbReference type="GO" id="GO:0003684">
    <property type="term" value="F:damaged DNA binding"/>
    <property type="evidence" value="ECO:0007669"/>
    <property type="project" value="TreeGrafter"/>
</dbReference>
<dbReference type="GO" id="GO:0003697">
    <property type="term" value="F:single-stranded DNA binding"/>
    <property type="evidence" value="ECO:0007669"/>
    <property type="project" value="TreeGrafter"/>
</dbReference>
<comment type="subcellular location">
    <subcellularLocation>
        <location evidence="1">Nucleus</location>
    </subcellularLocation>
</comment>
<dbReference type="SUPFAM" id="SSF47781">
    <property type="entry name" value="RuvA domain 2-like"/>
    <property type="match status" value="1"/>
</dbReference>
<dbReference type="Pfam" id="PF02732">
    <property type="entry name" value="ERCC4"/>
    <property type="match status" value="1"/>
</dbReference>
<feature type="compositionally biased region" description="Basic and acidic residues" evidence="10">
    <location>
        <begin position="538"/>
        <end position="549"/>
    </location>
</feature>
<evidence type="ECO:0000256" key="8">
    <source>
        <dbReference type="ARBA" id="ARBA00023204"/>
    </source>
</evidence>
<feature type="region of interest" description="Disordered" evidence="10">
    <location>
        <begin position="593"/>
        <end position="664"/>
    </location>
</feature>
<evidence type="ECO:0000256" key="5">
    <source>
        <dbReference type="ARBA" id="ARBA00022763"/>
    </source>
</evidence>
<dbReference type="CDD" id="cd20078">
    <property type="entry name" value="XPF_nuclease_XPF_euk"/>
    <property type="match status" value="1"/>
</dbReference>
<evidence type="ECO:0000256" key="2">
    <source>
        <dbReference type="ARBA" id="ARBA00010015"/>
    </source>
</evidence>
<protein>
    <recommendedName>
        <fullName evidence="11">ERCC4 domain-containing protein</fullName>
    </recommendedName>
</protein>
<dbReference type="GO" id="GO:0000014">
    <property type="term" value="F:single-stranded DNA endodeoxyribonuclease activity"/>
    <property type="evidence" value="ECO:0007669"/>
    <property type="project" value="TreeGrafter"/>
</dbReference>
<evidence type="ECO:0000256" key="1">
    <source>
        <dbReference type="ARBA" id="ARBA00004123"/>
    </source>
</evidence>
<dbReference type="InterPro" id="IPR011335">
    <property type="entry name" value="Restrct_endonuc-II-like"/>
</dbReference>
<feature type="domain" description="ERCC4" evidence="11">
    <location>
        <begin position="810"/>
        <end position="890"/>
    </location>
</feature>
<dbReference type="PANTHER" id="PTHR10150">
    <property type="entry name" value="DNA REPAIR ENDONUCLEASE XPF"/>
    <property type="match status" value="1"/>
</dbReference>
<keyword evidence="9" id="KW-0539">Nucleus</keyword>
<feature type="compositionally biased region" description="Basic residues" evidence="10">
    <location>
        <begin position="621"/>
        <end position="633"/>
    </location>
</feature>
<evidence type="ECO:0000256" key="10">
    <source>
        <dbReference type="SAM" id="MobiDB-lite"/>
    </source>
</evidence>
<keyword evidence="13" id="KW-1185">Reference proteome</keyword>
<comment type="similarity">
    <text evidence="2">Belongs to the XPF family.</text>
</comment>
<evidence type="ECO:0000256" key="3">
    <source>
        <dbReference type="ARBA" id="ARBA00022722"/>
    </source>
</evidence>
<reference evidence="12 13" key="1">
    <citation type="submission" date="2023-10" db="EMBL/GenBank/DDBJ databases">
        <authorList>
            <person name="Maclean D."/>
            <person name="Macfadyen A."/>
        </authorList>
    </citation>
    <scope>NUCLEOTIDE SEQUENCE [LARGE SCALE GENOMIC DNA]</scope>
</reference>
<accession>A0AAV1IFU5</accession>
<comment type="caution">
    <text evidence="12">The sequence shown here is derived from an EMBL/GenBank/DDBJ whole genome shotgun (WGS) entry which is preliminary data.</text>
</comment>
<proteinExistence type="inferred from homology"/>
<keyword evidence="7" id="KW-0238">DNA-binding</keyword>
<name>A0AAV1IFU5_9CHLO</name>
<dbReference type="Gene3D" id="3.40.50.10130">
    <property type="match status" value="1"/>
</dbReference>
<dbReference type="SUPFAM" id="SSF52980">
    <property type="entry name" value="Restriction endonuclease-like"/>
    <property type="match status" value="1"/>
</dbReference>
<evidence type="ECO:0000313" key="13">
    <source>
        <dbReference type="Proteomes" id="UP001314263"/>
    </source>
</evidence>
<dbReference type="SMART" id="SM00891">
    <property type="entry name" value="ERCC4"/>
    <property type="match status" value="1"/>
</dbReference>
<dbReference type="InterPro" id="IPR006166">
    <property type="entry name" value="ERCC4_domain"/>
</dbReference>